<dbReference type="SUPFAM" id="SSF55729">
    <property type="entry name" value="Acyl-CoA N-acyltransferases (Nat)"/>
    <property type="match status" value="1"/>
</dbReference>
<dbReference type="GO" id="GO:0005576">
    <property type="term" value="C:extracellular region"/>
    <property type="evidence" value="ECO:0007669"/>
    <property type="project" value="InterPro"/>
</dbReference>
<evidence type="ECO:0000256" key="4">
    <source>
        <dbReference type="SAM" id="SignalP"/>
    </source>
</evidence>
<evidence type="ECO:0000313" key="8">
    <source>
        <dbReference type="Proteomes" id="UP000241769"/>
    </source>
</evidence>
<dbReference type="SMART" id="SM00223">
    <property type="entry name" value="APPLE"/>
    <property type="match status" value="1"/>
</dbReference>
<sequence length="702" mass="76698">MTKSLFFILVVLVTAALCEGTQGDHGPIDDGYDRPGSDFKKVKAQSVQLCQNQCFKYAKCVAFAFATCGDNQGSCWLKSSVGTSTPVDCRASGIVNHNSSSSTGSGSSGSGTSGSGTSGSGTSGSGSSGSGTSGGSSTGGSSTGSSSGNGGDGHTFTDCQKEIAYRATSVYENSQVELKFDYCENIHDGGGYTAGFPGFNTASGDLYDVVKNFVQVYPQSPLSKLLPRLKQVVNSDNVDGLDSLCGLWAQASHQNQTFNTIQWDYVTENYWNPSQRYAEQYKLWLPLTRAQLYDACIEQFSLGGMVKNTNNQVGAPSDDQASQERWLKTFLQVRIDALNKKGYGDTAYRVVSYQYALSHGGGLMKGNEVSFLDNDGSPISIKYCAIIPFRSFESSSSSWIFYTRLYPVDKRSYLQLASLLHSFLPYSLPALGHIAQQSHHALLIWTTLECLPIDSSIWPHRFGVYILALPDLTRRCRITDQQSRFFTSIDGEQIPPSPEDVSFVQQFVRAGLSSALGALRGDNNDVSLPRGLVVGSVHHKWVPHLQPTWTNPCFKFIRPPSPLPPLQVPEGFIVSPLVDDDLDAIVAASHIVRSKEYLSSRIEAGWSGAIRSTDGKLAAWAFIHVDGSIGTLNVVEEFRRSRLATCIMRVMMQKLEERPETADWMWVDTECDNEKGLSFFGQLEGWKSGWGSTWMGFSPESL</sequence>
<dbReference type="OrthoDB" id="76114at2759"/>
<dbReference type="PROSITE" id="PS51186">
    <property type="entry name" value="GNAT"/>
    <property type="match status" value="1"/>
</dbReference>
<dbReference type="Gene3D" id="1.20.141.10">
    <property type="entry name" value="Chitosanase, subunit A, domain 1"/>
    <property type="match status" value="1"/>
</dbReference>
<dbReference type="Gene3D" id="3.50.4.10">
    <property type="entry name" value="Hepatocyte Growth Factor"/>
    <property type="match status" value="1"/>
</dbReference>
<dbReference type="InterPro" id="IPR000177">
    <property type="entry name" value="Apple"/>
</dbReference>
<dbReference type="EMBL" id="MDYQ01000002">
    <property type="protein sequence ID" value="PRP89638.1"/>
    <property type="molecule type" value="Genomic_DNA"/>
</dbReference>
<name>A0A2P6P0D1_9EUKA</name>
<feature type="domain" description="Apple" evidence="5">
    <location>
        <begin position="18"/>
        <end position="102"/>
    </location>
</feature>
<dbReference type="GO" id="GO:0016747">
    <property type="term" value="F:acyltransferase activity, transferring groups other than amino-acyl groups"/>
    <property type="evidence" value="ECO:0007669"/>
    <property type="project" value="InterPro"/>
</dbReference>
<evidence type="ECO:0000313" key="7">
    <source>
        <dbReference type="EMBL" id="PRP89638.1"/>
    </source>
</evidence>
<feature type="compositionally biased region" description="Gly residues" evidence="3">
    <location>
        <begin position="106"/>
        <end position="153"/>
    </location>
</feature>
<proteinExistence type="predicted"/>
<dbReference type="InterPro" id="IPR000182">
    <property type="entry name" value="GNAT_dom"/>
</dbReference>
<feature type="region of interest" description="Disordered" evidence="3">
    <location>
        <begin position="98"/>
        <end position="153"/>
    </location>
</feature>
<dbReference type="Proteomes" id="UP000241769">
    <property type="component" value="Unassembled WGS sequence"/>
</dbReference>
<evidence type="ECO:0000256" key="3">
    <source>
        <dbReference type="SAM" id="MobiDB-lite"/>
    </source>
</evidence>
<dbReference type="GO" id="GO:0005975">
    <property type="term" value="P:carbohydrate metabolic process"/>
    <property type="evidence" value="ECO:0007669"/>
    <property type="project" value="InterPro"/>
</dbReference>
<evidence type="ECO:0000256" key="2">
    <source>
        <dbReference type="ARBA" id="ARBA00023157"/>
    </source>
</evidence>
<dbReference type="GO" id="GO:0006508">
    <property type="term" value="P:proteolysis"/>
    <property type="evidence" value="ECO:0007669"/>
    <property type="project" value="InterPro"/>
</dbReference>
<dbReference type="Pfam" id="PF01374">
    <property type="entry name" value="Glyco_hydro_46"/>
    <property type="match status" value="1"/>
</dbReference>
<organism evidence="7 8">
    <name type="scientific">Planoprotostelium fungivorum</name>
    <dbReference type="NCBI Taxonomy" id="1890364"/>
    <lineage>
        <taxon>Eukaryota</taxon>
        <taxon>Amoebozoa</taxon>
        <taxon>Evosea</taxon>
        <taxon>Variosea</taxon>
        <taxon>Cavosteliida</taxon>
        <taxon>Cavosteliaceae</taxon>
        <taxon>Planoprotostelium</taxon>
    </lineage>
</organism>
<keyword evidence="2" id="KW-1015">Disulfide bond</keyword>
<evidence type="ECO:0000259" key="6">
    <source>
        <dbReference type="PROSITE" id="PS51186"/>
    </source>
</evidence>
<feature type="domain" description="N-acetyltransferase" evidence="6">
    <location>
        <begin position="572"/>
        <end position="700"/>
    </location>
</feature>
<dbReference type="AlphaFoldDB" id="A0A2P6P0D1"/>
<comment type="caution">
    <text evidence="7">The sequence shown here is derived from an EMBL/GenBank/DDBJ whole genome shotgun (WGS) entry which is preliminary data.</text>
</comment>
<dbReference type="PROSITE" id="PS50948">
    <property type="entry name" value="PAN"/>
    <property type="match status" value="1"/>
</dbReference>
<dbReference type="InterPro" id="IPR013653">
    <property type="entry name" value="GCN5-like_dom"/>
</dbReference>
<dbReference type="InterPro" id="IPR000400">
    <property type="entry name" value="Glyco_hydro_46"/>
</dbReference>
<evidence type="ECO:0000259" key="5">
    <source>
        <dbReference type="PROSITE" id="PS50948"/>
    </source>
</evidence>
<gene>
    <name evidence="7" type="ORF">PROFUN_00902</name>
</gene>
<feature type="chain" id="PRO_5015138838" evidence="4">
    <location>
        <begin position="21"/>
        <end position="702"/>
    </location>
</feature>
<reference evidence="7 8" key="1">
    <citation type="journal article" date="2018" name="Genome Biol. Evol.">
        <title>Multiple Roots of Fruiting Body Formation in Amoebozoa.</title>
        <authorList>
            <person name="Hillmann F."/>
            <person name="Forbes G."/>
            <person name="Novohradska S."/>
            <person name="Ferling I."/>
            <person name="Riege K."/>
            <person name="Groth M."/>
            <person name="Westermann M."/>
            <person name="Marz M."/>
            <person name="Spaller T."/>
            <person name="Winckler T."/>
            <person name="Schaap P."/>
            <person name="Glockner G."/>
        </authorList>
    </citation>
    <scope>NUCLEOTIDE SEQUENCE [LARGE SCALE GENOMIC DNA]</scope>
    <source>
        <strain evidence="7 8">Jena</strain>
    </source>
</reference>
<feature type="signal peptide" evidence="4">
    <location>
        <begin position="1"/>
        <end position="20"/>
    </location>
</feature>
<keyword evidence="8" id="KW-1185">Reference proteome</keyword>
<keyword evidence="1" id="KW-0677">Repeat</keyword>
<dbReference type="InterPro" id="IPR016181">
    <property type="entry name" value="Acyl_CoA_acyltransferase"/>
</dbReference>
<dbReference type="GO" id="GO:0016977">
    <property type="term" value="F:chitosanase activity"/>
    <property type="evidence" value="ECO:0007669"/>
    <property type="project" value="InterPro"/>
</dbReference>
<dbReference type="Gene3D" id="3.40.630.30">
    <property type="match status" value="1"/>
</dbReference>
<protein>
    <submittedName>
        <fullName evidence="7">Putative chitosanase</fullName>
    </submittedName>
</protein>
<accession>A0A2P6P0D1</accession>
<dbReference type="Gene3D" id="3.30.386.10">
    <property type="entry name" value="Chitosanase, subunit A, domain 2"/>
    <property type="match status" value="1"/>
</dbReference>
<dbReference type="InterPro" id="IPR023346">
    <property type="entry name" value="Lysozyme-like_dom_sf"/>
</dbReference>
<dbReference type="CDD" id="cd01100">
    <property type="entry name" value="APPLE_Factor_XI_like"/>
    <property type="match status" value="1"/>
</dbReference>
<keyword evidence="4" id="KW-0732">Signal</keyword>
<dbReference type="Pfam" id="PF08445">
    <property type="entry name" value="FR47"/>
    <property type="match status" value="1"/>
</dbReference>
<dbReference type="Pfam" id="PF14295">
    <property type="entry name" value="PAN_4"/>
    <property type="match status" value="1"/>
</dbReference>
<dbReference type="InterPro" id="IPR003609">
    <property type="entry name" value="Pan_app"/>
</dbReference>
<dbReference type="InterPro" id="IPR023099">
    <property type="entry name" value="Glyco_hydro_46_N"/>
</dbReference>
<evidence type="ECO:0000256" key="1">
    <source>
        <dbReference type="ARBA" id="ARBA00022737"/>
    </source>
</evidence>
<dbReference type="InParanoid" id="A0A2P6P0D1"/>
<dbReference type="SUPFAM" id="SSF53955">
    <property type="entry name" value="Lysozyme-like"/>
    <property type="match status" value="1"/>
</dbReference>